<reference evidence="9 10" key="1">
    <citation type="submission" date="2021-08" db="EMBL/GenBank/DDBJ databases">
        <authorList>
            <person name="Peeters C."/>
        </authorList>
    </citation>
    <scope>NUCLEOTIDE SEQUENCE [LARGE SCALE GENOMIC DNA]</scope>
    <source>
        <strain evidence="9 10">LMG 21510</strain>
    </source>
</reference>
<accession>A0ABN7YPW1</accession>
<evidence type="ECO:0000256" key="2">
    <source>
        <dbReference type="ARBA" id="ARBA00007261"/>
    </source>
</evidence>
<comment type="caution">
    <text evidence="9">The sequence shown here is derived from an EMBL/GenBank/DDBJ whole genome shotgun (WGS) entry which is preliminary data.</text>
</comment>
<dbReference type="Pfam" id="PF00675">
    <property type="entry name" value="Peptidase_M16"/>
    <property type="match status" value="1"/>
</dbReference>
<evidence type="ECO:0000256" key="1">
    <source>
        <dbReference type="ARBA" id="ARBA00001947"/>
    </source>
</evidence>
<dbReference type="Pfam" id="PF05193">
    <property type="entry name" value="Peptidase_M16_C"/>
    <property type="match status" value="1"/>
</dbReference>
<feature type="transmembrane region" description="Helical" evidence="6">
    <location>
        <begin position="63"/>
        <end position="83"/>
    </location>
</feature>
<dbReference type="Gene3D" id="3.30.830.10">
    <property type="entry name" value="Metalloenzyme, LuxS/M16 peptidase-like"/>
    <property type="match status" value="2"/>
</dbReference>
<evidence type="ECO:0000259" key="7">
    <source>
        <dbReference type="Pfam" id="PF00675"/>
    </source>
</evidence>
<evidence type="ECO:0000256" key="3">
    <source>
        <dbReference type="RuleBase" id="RU004447"/>
    </source>
</evidence>
<organism evidence="9 10">
    <name type="scientific">Cupriavidus respiraculi</name>
    <dbReference type="NCBI Taxonomy" id="195930"/>
    <lineage>
        <taxon>Bacteria</taxon>
        <taxon>Pseudomonadati</taxon>
        <taxon>Pseudomonadota</taxon>
        <taxon>Betaproteobacteria</taxon>
        <taxon>Burkholderiales</taxon>
        <taxon>Burkholderiaceae</taxon>
        <taxon>Cupriavidus</taxon>
    </lineage>
</organism>
<dbReference type="PROSITE" id="PS00143">
    <property type="entry name" value="INSULINASE"/>
    <property type="match status" value="1"/>
</dbReference>
<feature type="domain" description="Peptidase M16 C-terminal" evidence="8">
    <location>
        <begin position="278"/>
        <end position="458"/>
    </location>
</feature>
<evidence type="ECO:0008006" key="11">
    <source>
        <dbReference type="Google" id="ProtNLM"/>
    </source>
</evidence>
<dbReference type="InterPro" id="IPR007863">
    <property type="entry name" value="Peptidase_M16_C"/>
</dbReference>
<dbReference type="Proteomes" id="UP000721236">
    <property type="component" value="Unassembled WGS sequence"/>
</dbReference>
<gene>
    <name evidence="9" type="ORF">LMG21510_02797</name>
</gene>
<keyword evidence="4" id="KW-0175">Coiled coil</keyword>
<dbReference type="PANTHER" id="PTHR11851">
    <property type="entry name" value="METALLOPROTEASE"/>
    <property type="match status" value="1"/>
</dbReference>
<keyword evidence="6" id="KW-0812">Transmembrane</keyword>
<comment type="cofactor">
    <cofactor evidence="1">
        <name>Zn(2+)</name>
        <dbReference type="ChEBI" id="CHEBI:29105"/>
    </cofactor>
</comment>
<dbReference type="InterPro" id="IPR011765">
    <property type="entry name" value="Pept_M16_N"/>
</dbReference>
<protein>
    <recommendedName>
        <fullName evidence="11">Zinc protease</fullName>
    </recommendedName>
</protein>
<feature type="domain" description="Peptidase M16 N-terminal" evidence="7">
    <location>
        <begin position="122"/>
        <end position="267"/>
    </location>
</feature>
<keyword evidence="6" id="KW-0472">Membrane</keyword>
<dbReference type="SUPFAM" id="SSF63411">
    <property type="entry name" value="LuxS/MPP-like metallohydrolase"/>
    <property type="match status" value="2"/>
</dbReference>
<comment type="similarity">
    <text evidence="2 3">Belongs to the peptidase M16 family.</text>
</comment>
<evidence type="ECO:0000256" key="4">
    <source>
        <dbReference type="SAM" id="Coils"/>
    </source>
</evidence>
<sequence>MNHCAVNNRRGVVPAFPPACGHDAAADPATPAARQAALSGRPSFTRASWSATSRRLPDSLARIATPIALSLAVAFGAGMVSALPAQAQGGVVSAPPPGQAAPMRAQASEAGTSEFTLSNGMRVIVKEDHRAPTVAHQVWYRVGGIDEVSGSTGVAHMLEHMMFKGTPKVGIGEFSRQVAALGGRENAMTTRDFTMYYQQIGKQYLPRMMELEADRMANLIIRKDEFEREMRVVKEERRMRTDDSARGTVYEQLLATVYTTAAYRHPVIGWMNDLDNMKVEQLKDWYRDWYAPNNVLLVVTGDVKADEVRKLAERYYGKLKPRPLPATKPQLEPPQKGVKRIWVKAPAENPYLVMAYKVPRLNDVEKDVDPYALEVLAAVLNGYDNARLTRQLVREQRLADDVNVGYDSVNRGESLFVLDGTPANGHSTEQIEAALRDELKRIARDGVSADELKRVKAQVVASQIYKRDSVFGQGMEIGVSELSGISWRQLDRILERIKEVTPEQVKAVAGKYFDDDNLTVATLLPQPIDPNKPKSQGPAGLRH</sequence>
<feature type="region of interest" description="Disordered" evidence="5">
    <location>
        <begin position="524"/>
        <end position="543"/>
    </location>
</feature>
<keyword evidence="6" id="KW-1133">Transmembrane helix</keyword>
<dbReference type="InterPro" id="IPR050361">
    <property type="entry name" value="MPP/UQCRC_Complex"/>
</dbReference>
<feature type="coiled-coil region" evidence="4">
    <location>
        <begin position="209"/>
        <end position="236"/>
    </location>
</feature>
<evidence type="ECO:0000313" key="10">
    <source>
        <dbReference type="Proteomes" id="UP000721236"/>
    </source>
</evidence>
<dbReference type="InterPro" id="IPR011249">
    <property type="entry name" value="Metalloenz_LuxS/M16"/>
</dbReference>
<evidence type="ECO:0000256" key="6">
    <source>
        <dbReference type="SAM" id="Phobius"/>
    </source>
</evidence>
<dbReference type="RefSeq" id="WP_377747194.1">
    <property type="nucleotide sequence ID" value="NZ_CAJZAH010000002.1"/>
</dbReference>
<dbReference type="EMBL" id="CAJZAH010000002">
    <property type="protein sequence ID" value="CAG9175173.1"/>
    <property type="molecule type" value="Genomic_DNA"/>
</dbReference>
<evidence type="ECO:0000313" key="9">
    <source>
        <dbReference type="EMBL" id="CAG9175173.1"/>
    </source>
</evidence>
<name>A0ABN7YPW1_9BURK</name>
<dbReference type="InterPro" id="IPR001431">
    <property type="entry name" value="Pept_M16_Zn_BS"/>
</dbReference>
<dbReference type="PANTHER" id="PTHR11851:SF49">
    <property type="entry name" value="MITOCHONDRIAL-PROCESSING PEPTIDASE SUBUNIT ALPHA"/>
    <property type="match status" value="1"/>
</dbReference>
<evidence type="ECO:0000256" key="5">
    <source>
        <dbReference type="SAM" id="MobiDB-lite"/>
    </source>
</evidence>
<keyword evidence="10" id="KW-1185">Reference proteome</keyword>
<evidence type="ECO:0000259" key="8">
    <source>
        <dbReference type="Pfam" id="PF05193"/>
    </source>
</evidence>
<proteinExistence type="inferred from homology"/>